<keyword evidence="2" id="KW-1185">Reference proteome</keyword>
<dbReference type="EMBL" id="CP036433">
    <property type="protein sequence ID" value="QDU96517.1"/>
    <property type="molecule type" value="Genomic_DNA"/>
</dbReference>
<gene>
    <name evidence="1" type="ORF">Pla8534_43380</name>
</gene>
<sequence>MPDSTSNESASPTAVASCAADRQAERERLIDDLAFLVVRQHHHSQRLVMTEGAFVESPMLNPNEKRAK</sequence>
<dbReference type="KEGG" id="lcre:Pla8534_43380"/>
<name>A0A518DXF9_9BACT</name>
<reference evidence="1 2" key="1">
    <citation type="submission" date="2019-02" db="EMBL/GenBank/DDBJ databases">
        <title>Deep-cultivation of Planctomycetes and their phenomic and genomic characterization uncovers novel biology.</title>
        <authorList>
            <person name="Wiegand S."/>
            <person name="Jogler M."/>
            <person name="Boedeker C."/>
            <person name="Pinto D."/>
            <person name="Vollmers J."/>
            <person name="Rivas-Marin E."/>
            <person name="Kohn T."/>
            <person name="Peeters S.H."/>
            <person name="Heuer A."/>
            <person name="Rast P."/>
            <person name="Oberbeckmann S."/>
            <person name="Bunk B."/>
            <person name="Jeske O."/>
            <person name="Meyerdierks A."/>
            <person name="Storesund J.E."/>
            <person name="Kallscheuer N."/>
            <person name="Luecker S."/>
            <person name="Lage O.M."/>
            <person name="Pohl T."/>
            <person name="Merkel B.J."/>
            <person name="Hornburger P."/>
            <person name="Mueller R.-W."/>
            <person name="Bruemmer F."/>
            <person name="Labrenz M."/>
            <person name="Spormann A.M."/>
            <person name="Op den Camp H."/>
            <person name="Overmann J."/>
            <person name="Amann R."/>
            <person name="Jetten M.S.M."/>
            <person name="Mascher T."/>
            <person name="Medema M.H."/>
            <person name="Devos D.P."/>
            <person name="Kaster A.-K."/>
            <person name="Ovreas L."/>
            <person name="Rohde M."/>
            <person name="Galperin M.Y."/>
            <person name="Jogler C."/>
        </authorList>
    </citation>
    <scope>NUCLEOTIDE SEQUENCE [LARGE SCALE GENOMIC DNA]</scope>
    <source>
        <strain evidence="1 2">Pla85_3_4</strain>
    </source>
</reference>
<accession>A0A518DXF9</accession>
<evidence type="ECO:0000313" key="1">
    <source>
        <dbReference type="EMBL" id="QDU96517.1"/>
    </source>
</evidence>
<protein>
    <submittedName>
        <fullName evidence="1">Uncharacterized protein</fullName>
    </submittedName>
</protein>
<evidence type="ECO:0000313" key="2">
    <source>
        <dbReference type="Proteomes" id="UP000317648"/>
    </source>
</evidence>
<proteinExistence type="predicted"/>
<dbReference type="RefSeq" id="WP_145055139.1">
    <property type="nucleotide sequence ID" value="NZ_CP036433.1"/>
</dbReference>
<organism evidence="1 2">
    <name type="scientific">Lignipirellula cremea</name>
    <dbReference type="NCBI Taxonomy" id="2528010"/>
    <lineage>
        <taxon>Bacteria</taxon>
        <taxon>Pseudomonadati</taxon>
        <taxon>Planctomycetota</taxon>
        <taxon>Planctomycetia</taxon>
        <taxon>Pirellulales</taxon>
        <taxon>Pirellulaceae</taxon>
        <taxon>Lignipirellula</taxon>
    </lineage>
</organism>
<dbReference type="AlphaFoldDB" id="A0A518DXF9"/>
<dbReference type="Proteomes" id="UP000317648">
    <property type="component" value="Chromosome"/>
</dbReference>